<dbReference type="RefSeq" id="NP_001169186.1">
    <property type="nucleotide sequence ID" value="NM_001175715.1"/>
</dbReference>
<dbReference type="KEGG" id="zma:100383038"/>
<dbReference type="EMBL" id="BT066013">
    <property type="protein sequence ID" value="ACN31889.1"/>
    <property type="molecule type" value="mRNA"/>
</dbReference>
<reference evidence="1" key="1">
    <citation type="journal article" date="2009" name="PLoS Genet.">
        <title>Sequencing, mapping, and analysis of 27,455 maize full-length cDNAs.</title>
        <authorList>
            <person name="Soderlund C."/>
            <person name="Descour A."/>
            <person name="Kudrna D."/>
            <person name="Bomhoff M."/>
            <person name="Boyd L."/>
            <person name="Currie J."/>
            <person name="Angelova A."/>
            <person name="Collura K."/>
            <person name="Wissotski M."/>
            <person name="Ashley E."/>
            <person name="Morrow D."/>
            <person name="Fernandes J."/>
            <person name="Walbot V."/>
            <person name="Yu Y."/>
        </authorList>
    </citation>
    <scope>NUCLEOTIDE SEQUENCE</scope>
    <source>
        <strain evidence="1">B73</strain>
    </source>
</reference>
<dbReference type="GeneID" id="100383038"/>
<sequence length="136" mass="14967">MELKSLTQQSECAGVEFGCLRILSECLDSSSMRLGVPFIAPRQLGAFEDQQGRLSLPSVEWRTGQSGARSPSKNGIFDRCSSDHWSSPHVARRLRGRPLVQATVGSSDSPVNYSHVAPLLFPRATSSPRMTHRTVR</sequence>
<organism evidence="1">
    <name type="scientific">Zea mays</name>
    <name type="common">Maize</name>
    <dbReference type="NCBI Taxonomy" id="4577"/>
    <lineage>
        <taxon>Eukaryota</taxon>
        <taxon>Viridiplantae</taxon>
        <taxon>Streptophyta</taxon>
        <taxon>Embryophyta</taxon>
        <taxon>Tracheophyta</taxon>
        <taxon>Spermatophyta</taxon>
        <taxon>Magnoliopsida</taxon>
        <taxon>Liliopsida</taxon>
        <taxon>Poales</taxon>
        <taxon>Poaceae</taxon>
        <taxon>PACMAD clade</taxon>
        <taxon>Panicoideae</taxon>
        <taxon>Andropogonodae</taxon>
        <taxon>Andropogoneae</taxon>
        <taxon>Tripsacinae</taxon>
        <taxon>Zea</taxon>
    </lineage>
</organism>
<protein>
    <submittedName>
        <fullName evidence="1">Uncharacterized protein</fullName>
    </submittedName>
</protein>
<evidence type="ECO:0000313" key="1">
    <source>
        <dbReference type="EMBL" id="ACN31889.1"/>
    </source>
</evidence>
<name>C0PCJ4_MAIZE</name>
<accession>C0PCJ4</accession>
<reference evidence="1" key="2">
    <citation type="submission" date="2012-06" db="EMBL/GenBank/DDBJ databases">
        <authorList>
            <person name="Yu Y."/>
            <person name="Currie J."/>
            <person name="Lomeli R."/>
            <person name="Angelova A."/>
            <person name="Collura K."/>
            <person name="Wissotski M."/>
            <person name="Campos D."/>
            <person name="Kudrna D."/>
            <person name="Golser W."/>
            <person name="Ashely E."/>
            <person name="Descour A."/>
            <person name="Fernandes J."/>
            <person name="Soderlund C."/>
            <person name="Walbot V."/>
        </authorList>
    </citation>
    <scope>NUCLEOTIDE SEQUENCE</scope>
    <source>
        <strain evidence="1">B73</strain>
    </source>
</reference>
<proteinExistence type="evidence at transcript level"/>
<dbReference type="AlphaFoldDB" id="C0PCJ4"/>